<dbReference type="STRING" id="1817895.AUJ95_07145"/>
<dbReference type="NCBIfam" id="TIGR01596">
    <property type="entry name" value="cas3_HD"/>
    <property type="match status" value="1"/>
</dbReference>
<evidence type="ECO:0000256" key="2">
    <source>
        <dbReference type="ARBA" id="ARBA00009046"/>
    </source>
</evidence>
<dbReference type="InterPro" id="IPR006935">
    <property type="entry name" value="Helicase/UvrB_N"/>
</dbReference>
<evidence type="ECO:0000259" key="10">
    <source>
        <dbReference type="PROSITE" id="PS51643"/>
    </source>
</evidence>
<comment type="caution">
    <text evidence="11">The sequence shown here is derived from an EMBL/GenBank/DDBJ whole genome shotgun (WGS) entry which is preliminary data.</text>
</comment>
<proteinExistence type="inferred from homology"/>
<dbReference type="CDD" id="cd09641">
    <property type="entry name" value="Cas3''_I"/>
    <property type="match status" value="1"/>
</dbReference>
<dbReference type="Gene3D" id="1.10.3210.30">
    <property type="match status" value="1"/>
</dbReference>
<dbReference type="Pfam" id="PF04851">
    <property type="entry name" value="ResIII"/>
    <property type="match status" value="1"/>
</dbReference>
<evidence type="ECO:0000256" key="4">
    <source>
        <dbReference type="ARBA" id="ARBA00022723"/>
    </source>
</evidence>
<evidence type="ECO:0000256" key="9">
    <source>
        <dbReference type="ARBA" id="ARBA00023118"/>
    </source>
</evidence>
<keyword evidence="11" id="KW-0255">Endonuclease</keyword>
<dbReference type="InterPro" id="IPR054712">
    <property type="entry name" value="Cas3-like_dom"/>
</dbReference>
<dbReference type="Pfam" id="PF18019">
    <property type="entry name" value="Cas3_HD"/>
    <property type="match status" value="1"/>
</dbReference>
<dbReference type="CDD" id="cd17930">
    <property type="entry name" value="DEXHc_cas3"/>
    <property type="match status" value="1"/>
</dbReference>
<keyword evidence="5" id="KW-0547">Nucleotide-binding</keyword>
<protein>
    <submittedName>
        <fullName evidence="11">CRISPR-associated helicase/endonuclease Cas3</fullName>
    </submittedName>
</protein>
<dbReference type="InterPro" id="IPR038257">
    <property type="entry name" value="CRISPR-assoc_Cas3_HD_sf"/>
</dbReference>
<organism evidence="11 12">
    <name type="scientific">Candidatus Desantisbacteria bacterium CG2_30_40_21</name>
    <dbReference type="NCBI Taxonomy" id="1817895"/>
    <lineage>
        <taxon>Bacteria</taxon>
        <taxon>Candidatus Desantisiibacteriota</taxon>
    </lineage>
</organism>
<keyword evidence="3" id="KW-0540">Nuclease</keyword>
<dbReference type="InterPro" id="IPR027417">
    <property type="entry name" value="P-loop_NTPase"/>
</dbReference>
<evidence type="ECO:0000256" key="7">
    <source>
        <dbReference type="ARBA" id="ARBA00022806"/>
    </source>
</evidence>
<dbReference type="GO" id="GO:0016787">
    <property type="term" value="F:hydrolase activity"/>
    <property type="evidence" value="ECO:0007669"/>
    <property type="project" value="UniProtKB-KW"/>
</dbReference>
<evidence type="ECO:0000256" key="8">
    <source>
        <dbReference type="ARBA" id="ARBA00022840"/>
    </source>
</evidence>
<dbReference type="SMART" id="SM00490">
    <property type="entry name" value="HELICc"/>
    <property type="match status" value="1"/>
</dbReference>
<feature type="domain" description="HD Cas3-type" evidence="10">
    <location>
        <begin position="14"/>
        <end position="219"/>
    </location>
</feature>
<dbReference type="GO" id="GO:0004386">
    <property type="term" value="F:helicase activity"/>
    <property type="evidence" value="ECO:0007669"/>
    <property type="project" value="UniProtKB-KW"/>
</dbReference>
<evidence type="ECO:0000256" key="5">
    <source>
        <dbReference type="ARBA" id="ARBA00022741"/>
    </source>
</evidence>
<sequence>MFRNNDYIAHCREKDGEIQSLVNHLEEVSKTTGEFASKIGLKEQGELIGLLHDFGKASQEFEKYIKSAVGIINSDEDDYVDAAGKKGKVDHSTAGAQLIYRNLADKGDEAMFVAQILSICIVSHHSGLLDCISPEGVDGYSKRMATMEEKSHINEVLSKISDRAKAKITDMIESKDLLQNIVNRLNALKTSIDSKETLVFKYGLLLRFLYSCLIDADRLDTADFEMPRLAKLRNHGNYADWSVLVNRLNEKLADFKPEGINTVRQKISQACYDFSDKPKGLYQLTVPTGGRKTFSSLRFALHHADKYKMDRIIYVLPYTTIIDQNADEIRKILEEKDKKGKYLNRIVLEHHSNLMPDEETARQKVLSENWDAPVVLTTNVQFLEALFGFGTRGARKMHQLANAVIIFDEVQTLPVKCVQLFNTAVNFLVNNCGSTVVLCTATQPLLDKIEPKSRALPITAGQQMVPDARQLFDDLNRVEIYDKIKVGGWSNDEIKDLVGERVVKSSSVLVVVNTKTSACEIYQQCKQINNIETYHLSTHMCPAHRMVVLDRIKASLHDKKPVICVSTQLIEAGVDISFGSVIRFLAGLDSIVQAAGRCNRHNEMYPALGKVYIINPTEENIDRIEDIRIGKEKSERLLDEFRDNPGRFGNNILSPEAMEQYYQYYFYQRAKEMNYPVSSKSAVGQEDNLFNLLSVNKISVEEYNRINKKAPAIPLKQAFMSAAKSFEAIETVARGIIVPYEKEGKDIVNEICSAYELKKQYKLIRRAQRYSVNVFPNILKRLQERGAVNEVQEGSGILYLNKQYYSDEFGLSEMSVKDMGFLGA</sequence>
<evidence type="ECO:0000256" key="1">
    <source>
        <dbReference type="ARBA" id="ARBA00006847"/>
    </source>
</evidence>
<name>A0A1J5DPH1_9BACT</name>
<gene>
    <name evidence="11" type="ORF">AUJ95_07145</name>
</gene>
<dbReference type="GO" id="GO:0005524">
    <property type="term" value="F:ATP binding"/>
    <property type="evidence" value="ECO:0007669"/>
    <property type="project" value="UniProtKB-KW"/>
</dbReference>
<keyword evidence="6" id="KW-0378">Hydrolase</keyword>
<evidence type="ECO:0000313" key="11">
    <source>
        <dbReference type="EMBL" id="OIP38105.1"/>
    </source>
</evidence>
<dbReference type="Pfam" id="PF22590">
    <property type="entry name" value="Cas3-like_C_2"/>
    <property type="match status" value="1"/>
</dbReference>
<comment type="similarity">
    <text evidence="2">In the central section; belongs to the CRISPR-associated helicase Cas3 family.</text>
</comment>
<comment type="similarity">
    <text evidence="1">In the N-terminal section; belongs to the CRISPR-associated nuclease Cas3-HD family.</text>
</comment>
<accession>A0A1J5DPH1</accession>
<dbReference type="EMBL" id="MNYI01000187">
    <property type="protein sequence ID" value="OIP38105.1"/>
    <property type="molecule type" value="Genomic_DNA"/>
</dbReference>
<dbReference type="Gene3D" id="3.40.50.300">
    <property type="entry name" value="P-loop containing nucleotide triphosphate hydrolases"/>
    <property type="match status" value="2"/>
</dbReference>
<dbReference type="GO" id="GO:0003677">
    <property type="term" value="F:DNA binding"/>
    <property type="evidence" value="ECO:0007669"/>
    <property type="project" value="InterPro"/>
</dbReference>
<dbReference type="SUPFAM" id="SSF52540">
    <property type="entry name" value="P-loop containing nucleoside triphosphate hydrolases"/>
    <property type="match status" value="1"/>
</dbReference>
<dbReference type="GO" id="GO:0046872">
    <property type="term" value="F:metal ion binding"/>
    <property type="evidence" value="ECO:0007669"/>
    <property type="project" value="UniProtKB-KW"/>
</dbReference>
<keyword evidence="9" id="KW-0051">Antiviral defense</keyword>
<dbReference type="Proteomes" id="UP000183085">
    <property type="component" value="Unassembled WGS sequence"/>
</dbReference>
<dbReference type="GO" id="GO:0004519">
    <property type="term" value="F:endonuclease activity"/>
    <property type="evidence" value="ECO:0007669"/>
    <property type="project" value="UniProtKB-KW"/>
</dbReference>
<dbReference type="PROSITE" id="PS51643">
    <property type="entry name" value="HD_CAS3"/>
    <property type="match status" value="1"/>
</dbReference>
<dbReference type="InterPro" id="IPR006474">
    <property type="entry name" value="Helicase_Cas3_CRISPR-ass_core"/>
</dbReference>
<evidence type="ECO:0000313" key="12">
    <source>
        <dbReference type="Proteomes" id="UP000183085"/>
    </source>
</evidence>
<reference evidence="11 12" key="1">
    <citation type="journal article" date="2016" name="Environ. Microbiol.">
        <title>Genomic resolution of a cold subsurface aquifer community provides metabolic insights for novel microbes adapted to high CO concentrations.</title>
        <authorList>
            <person name="Probst A.J."/>
            <person name="Castelle C.J."/>
            <person name="Singh A."/>
            <person name="Brown C.T."/>
            <person name="Anantharaman K."/>
            <person name="Sharon I."/>
            <person name="Hug L.A."/>
            <person name="Burstein D."/>
            <person name="Emerson J.B."/>
            <person name="Thomas B.C."/>
            <person name="Banfield J.F."/>
        </authorList>
    </citation>
    <scope>NUCLEOTIDE SEQUENCE [LARGE SCALE GENOMIC DNA]</scope>
    <source>
        <strain evidence="11">CG2_30_40_21</strain>
    </source>
</reference>
<dbReference type="AlphaFoldDB" id="A0A1J5DPH1"/>
<dbReference type="NCBIfam" id="TIGR01587">
    <property type="entry name" value="cas3_core"/>
    <property type="match status" value="1"/>
</dbReference>
<dbReference type="InterPro" id="IPR001650">
    <property type="entry name" value="Helicase_C-like"/>
</dbReference>
<keyword evidence="7" id="KW-0347">Helicase</keyword>
<dbReference type="InterPro" id="IPR006483">
    <property type="entry name" value="CRISPR-assoc_Cas3_HD"/>
</dbReference>
<evidence type="ECO:0000256" key="3">
    <source>
        <dbReference type="ARBA" id="ARBA00022722"/>
    </source>
</evidence>
<keyword evidence="4" id="KW-0479">Metal-binding</keyword>
<dbReference type="SUPFAM" id="SSF109604">
    <property type="entry name" value="HD-domain/PDEase-like"/>
    <property type="match status" value="1"/>
</dbReference>
<dbReference type="GO" id="GO:0051607">
    <property type="term" value="P:defense response to virus"/>
    <property type="evidence" value="ECO:0007669"/>
    <property type="project" value="UniProtKB-KW"/>
</dbReference>
<keyword evidence="8" id="KW-0067">ATP-binding</keyword>
<evidence type="ECO:0000256" key="6">
    <source>
        <dbReference type="ARBA" id="ARBA00022801"/>
    </source>
</evidence>